<dbReference type="Pfam" id="PF07885">
    <property type="entry name" value="Ion_trans_2"/>
    <property type="match status" value="2"/>
</dbReference>
<dbReference type="OrthoDB" id="297496at2759"/>
<dbReference type="PANTHER" id="PTHR11003">
    <property type="entry name" value="POTASSIUM CHANNEL, SUBFAMILY K"/>
    <property type="match status" value="1"/>
</dbReference>
<keyword evidence="2 8" id="KW-0813">Transport</keyword>
<feature type="region of interest" description="Disordered" evidence="9">
    <location>
        <begin position="407"/>
        <end position="437"/>
    </location>
</feature>
<sequence length="519" mass="59808">MLHAALRRPSNLLLHSVQTLDDHYGGGSPSDKERSRTRKLFFRAHEQLMRGAINARAIAGRAHAAGVRGVQRMQKAQPPLCFRIMYKMYHKYGMKHVVLIGFFVLYTALGGLAFWLLERGHQGGMKDEWKERIAANRTDHVENLMLELFNNTHYMLYANEYRSERAKQLLLRTFAEYESKLGVKWSDQKMEWDYLNSVLFAGTLCTTIGYGHMYPMTDAGKILTMVYAIFGIPLMLLVLQDFGKLLTIFMKFPWFQTKRLARRILRCCTKQSLKEMKEIEDQERRDLDIFDLPLIVGVSLVVLWVWVCTFVLSYWDTHWSLLEAFYFFFISLSTIGLGDLVPHPPRLLLIMFFFILVGLSLVSMVVNLLQMKMRKTYEAGKKDKHLKNDEKNDGVATTSLGVLHCFDDSPEGEDEEKKAMLASDESDRVSRSTQTSLSLPGARQVVLRSDGVHWVERNSPRSPDEVTRLVELESGLAVCTDIGEFNRDETDNEDDNENYEKQDDRLLAENESLSDRIID</sequence>
<comment type="similarity">
    <text evidence="8">Belongs to the two pore domain potassium channel (TC 1.A.1.8) family.</text>
</comment>
<feature type="transmembrane region" description="Helical" evidence="10">
    <location>
        <begin position="292"/>
        <end position="312"/>
    </location>
</feature>
<feature type="compositionally biased region" description="Basic and acidic residues" evidence="9">
    <location>
        <begin position="498"/>
        <end position="519"/>
    </location>
</feature>
<dbReference type="InterPro" id="IPR003280">
    <property type="entry name" value="2pore_dom_K_chnl"/>
</dbReference>
<keyword evidence="3 8" id="KW-0812">Transmembrane</keyword>
<evidence type="ECO:0000256" key="2">
    <source>
        <dbReference type="ARBA" id="ARBA00022448"/>
    </source>
</evidence>
<dbReference type="Proteomes" id="UP000005239">
    <property type="component" value="Unassembled WGS sequence"/>
</dbReference>
<reference evidence="11" key="2">
    <citation type="submission" date="2022-06" db="UniProtKB">
        <authorList>
            <consortium name="EnsemblMetazoa"/>
        </authorList>
    </citation>
    <scope>IDENTIFICATION</scope>
    <source>
        <strain evidence="11">PS312</strain>
    </source>
</reference>
<dbReference type="GO" id="GO:0005886">
    <property type="term" value="C:plasma membrane"/>
    <property type="evidence" value="ECO:0000318"/>
    <property type="project" value="GO_Central"/>
</dbReference>
<dbReference type="GO" id="GO:0022841">
    <property type="term" value="F:potassium ion leak channel activity"/>
    <property type="evidence" value="ECO:0000318"/>
    <property type="project" value="GO_Central"/>
</dbReference>
<keyword evidence="4 10" id="KW-1133">Transmembrane helix</keyword>
<feature type="transmembrane region" description="Helical" evidence="10">
    <location>
        <begin position="324"/>
        <end position="341"/>
    </location>
</feature>
<accession>A0A2A6C8I0</accession>
<accession>A0A8R1YCQ1</accession>
<keyword evidence="7 8" id="KW-0407">Ion channel</keyword>
<evidence type="ECO:0000256" key="9">
    <source>
        <dbReference type="SAM" id="MobiDB-lite"/>
    </source>
</evidence>
<evidence type="ECO:0000256" key="4">
    <source>
        <dbReference type="ARBA" id="ARBA00022989"/>
    </source>
</evidence>
<dbReference type="EnsemblMetazoa" id="PPA03931.1">
    <property type="protein sequence ID" value="PPA03931.1"/>
    <property type="gene ID" value="WBGene00093485"/>
</dbReference>
<evidence type="ECO:0000256" key="10">
    <source>
        <dbReference type="SAM" id="Phobius"/>
    </source>
</evidence>
<feature type="region of interest" description="Disordered" evidence="9">
    <location>
        <begin position="483"/>
        <end position="519"/>
    </location>
</feature>
<evidence type="ECO:0000256" key="3">
    <source>
        <dbReference type="ARBA" id="ARBA00022692"/>
    </source>
</evidence>
<gene>
    <name evidence="11" type="primary">WBGene00093485</name>
</gene>
<feature type="transmembrane region" description="Helical" evidence="10">
    <location>
        <begin position="347"/>
        <end position="369"/>
    </location>
</feature>
<dbReference type="AlphaFoldDB" id="A0A2A6C8I0"/>
<organism evidence="11 12">
    <name type="scientific">Pristionchus pacificus</name>
    <name type="common">Parasitic nematode worm</name>
    <dbReference type="NCBI Taxonomy" id="54126"/>
    <lineage>
        <taxon>Eukaryota</taxon>
        <taxon>Metazoa</taxon>
        <taxon>Ecdysozoa</taxon>
        <taxon>Nematoda</taxon>
        <taxon>Chromadorea</taxon>
        <taxon>Rhabditida</taxon>
        <taxon>Rhabditina</taxon>
        <taxon>Diplogasteromorpha</taxon>
        <taxon>Diplogasteroidea</taxon>
        <taxon>Neodiplogasteridae</taxon>
        <taxon>Pristionchus</taxon>
    </lineage>
</organism>
<evidence type="ECO:0000313" key="12">
    <source>
        <dbReference type="Proteomes" id="UP000005239"/>
    </source>
</evidence>
<proteinExistence type="inferred from homology"/>
<comment type="subcellular location">
    <subcellularLocation>
        <location evidence="1">Membrane</location>
        <topology evidence="1">Multi-pass membrane protein</topology>
    </subcellularLocation>
</comment>
<feature type="compositionally biased region" description="Basic and acidic residues" evidence="9">
    <location>
        <begin position="415"/>
        <end position="430"/>
    </location>
</feature>
<evidence type="ECO:0000256" key="1">
    <source>
        <dbReference type="ARBA" id="ARBA00004141"/>
    </source>
</evidence>
<dbReference type="GO" id="GO:0071805">
    <property type="term" value="P:potassium ion transmembrane transport"/>
    <property type="evidence" value="ECO:0000318"/>
    <property type="project" value="GO_Central"/>
</dbReference>
<evidence type="ECO:0000256" key="7">
    <source>
        <dbReference type="ARBA" id="ARBA00023303"/>
    </source>
</evidence>
<keyword evidence="12" id="KW-1185">Reference proteome</keyword>
<feature type="transmembrane region" description="Helical" evidence="10">
    <location>
        <begin position="97"/>
        <end position="117"/>
    </location>
</feature>
<dbReference type="Gene3D" id="1.10.287.70">
    <property type="match status" value="1"/>
</dbReference>
<dbReference type="PANTHER" id="PTHR11003:SF240">
    <property type="entry name" value="POTASSIUM CHANNEL DOMAIN-CONTAINING PROTEIN"/>
    <property type="match status" value="1"/>
</dbReference>
<dbReference type="GO" id="GO:0015271">
    <property type="term" value="F:outward rectifier potassium channel activity"/>
    <property type="evidence" value="ECO:0000318"/>
    <property type="project" value="GO_Central"/>
</dbReference>
<feature type="transmembrane region" description="Helical" evidence="10">
    <location>
        <begin position="194"/>
        <end position="210"/>
    </location>
</feature>
<feature type="transmembrane region" description="Helical" evidence="10">
    <location>
        <begin position="222"/>
        <end position="240"/>
    </location>
</feature>
<evidence type="ECO:0000313" key="11">
    <source>
        <dbReference type="EnsemblMetazoa" id="PPA03931.1"/>
    </source>
</evidence>
<evidence type="ECO:0000256" key="6">
    <source>
        <dbReference type="ARBA" id="ARBA00023136"/>
    </source>
</evidence>
<dbReference type="InterPro" id="IPR013099">
    <property type="entry name" value="K_chnl_dom"/>
</dbReference>
<keyword evidence="5 8" id="KW-0406">Ion transport</keyword>
<reference evidence="12" key="1">
    <citation type="journal article" date="2008" name="Nat. Genet.">
        <title>The Pristionchus pacificus genome provides a unique perspective on nematode lifestyle and parasitism.</title>
        <authorList>
            <person name="Dieterich C."/>
            <person name="Clifton S.W."/>
            <person name="Schuster L.N."/>
            <person name="Chinwalla A."/>
            <person name="Delehaunty K."/>
            <person name="Dinkelacker I."/>
            <person name="Fulton L."/>
            <person name="Fulton R."/>
            <person name="Godfrey J."/>
            <person name="Minx P."/>
            <person name="Mitreva M."/>
            <person name="Roeseler W."/>
            <person name="Tian H."/>
            <person name="Witte H."/>
            <person name="Yang S.P."/>
            <person name="Wilson R.K."/>
            <person name="Sommer R.J."/>
        </authorList>
    </citation>
    <scope>NUCLEOTIDE SEQUENCE [LARGE SCALE GENOMIC DNA]</scope>
    <source>
        <strain evidence="12">PS312</strain>
    </source>
</reference>
<dbReference type="PRINTS" id="PR01333">
    <property type="entry name" value="2POREKCHANEL"/>
</dbReference>
<evidence type="ECO:0000256" key="5">
    <source>
        <dbReference type="ARBA" id="ARBA00023065"/>
    </source>
</evidence>
<evidence type="ECO:0000256" key="8">
    <source>
        <dbReference type="RuleBase" id="RU003857"/>
    </source>
</evidence>
<dbReference type="SUPFAM" id="SSF81324">
    <property type="entry name" value="Voltage-gated potassium channels"/>
    <property type="match status" value="2"/>
</dbReference>
<protein>
    <submittedName>
        <fullName evidence="11">Twk-35</fullName>
    </submittedName>
</protein>
<name>A0A2A6C8I0_PRIPA</name>
<keyword evidence="6 10" id="KW-0472">Membrane</keyword>